<evidence type="ECO:0000313" key="3">
    <source>
        <dbReference type="Proteomes" id="UP000245678"/>
    </source>
</evidence>
<evidence type="ECO:0000256" key="1">
    <source>
        <dbReference type="SAM" id="Phobius"/>
    </source>
</evidence>
<keyword evidence="3" id="KW-1185">Reference proteome</keyword>
<feature type="transmembrane region" description="Helical" evidence="1">
    <location>
        <begin position="138"/>
        <end position="162"/>
    </location>
</feature>
<feature type="transmembrane region" description="Helical" evidence="1">
    <location>
        <begin position="174"/>
        <end position="193"/>
    </location>
</feature>
<keyword evidence="1" id="KW-0812">Transmembrane</keyword>
<feature type="transmembrane region" description="Helical" evidence="1">
    <location>
        <begin position="7"/>
        <end position="27"/>
    </location>
</feature>
<sequence>MKPTRDTALITIVTAIIGGLTVLAVNFSQQLALAIPEVLGYGITLVPVICFAWFMLFAISILNYTQERPFVLNVFIIYLAYTTLQHIINIGIGLLGLTADKVIMYYQVSGTINSLGVILLVIAVFMLRDRPYRLSLQLFALSELFIMLFYLAVPMLLSAIHITDMTLYFRYGGLSYMVVSAAELYVAITVLNLSSRQEWQKPFYQTEKPDWPPYDKPGL</sequence>
<name>A0A316HCV3_9SPHI</name>
<reference evidence="2 3" key="1">
    <citation type="submission" date="2018-05" db="EMBL/GenBank/DDBJ databases">
        <title>Genomic Encyclopedia of Archaeal and Bacterial Type Strains, Phase II (KMG-II): from individual species to whole genera.</title>
        <authorList>
            <person name="Goeker M."/>
        </authorList>
    </citation>
    <scope>NUCLEOTIDE SEQUENCE [LARGE SCALE GENOMIC DNA]</scope>
    <source>
        <strain evidence="2 3">DSM 19975</strain>
    </source>
</reference>
<protein>
    <submittedName>
        <fullName evidence="2">Uncharacterized protein</fullName>
    </submittedName>
</protein>
<evidence type="ECO:0000313" key="2">
    <source>
        <dbReference type="EMBL" id="PWK78093.1"/>
    </source>
</evidence>
<feature type="transmembrane region" description="Helical" evidence="1">
    <location>
        <begin position="74"/>
        <end position="97"/>
    </location>
</feature>
<proteinExistence type="predicted"/>
<comment type="caution">
    <text evidence="2">The sequence shown here is derived from an EMBL/GenBank/DDBJ whole genome shotgun (WGS) entry which is preliminary data.</text>
</comment>
<dbReference type="AlphaFoldDB" id="A0A316HCV3"/>
<feature type="transmembrane region" description="Helical" evidence="1">
    <location>
        <begin position="103"/>
        <end position="126"/>
    </location>
</feature>
<keyword evidence="1" id="KW-0472">Membrane</keyword>
<dbReference type="EMBL" id="QGHA01000003">
    <property type="protein sequence ID" value="PWK78093.1"/>
    <property type="molecule type" value="Genomic_DNA"/>
</dbReference>
<feature type="transmembrane region" description="Helical" evidence="1">
    <location>
        <begin position="39"/>
        <end position="62"/>
    </location>
</feature>
<dbReference type="Proteomes" id="UP000245678">
    <property type="component" value="Unassembled WGS sequence"/>
</dbReference>
<gene>
    <name evidence="2" type="ORF">LX99_01933</name>
</gene>
<accession>A0A316HCV3</accession>
<dbReference type="RefSeq" id="WP_109607688.1">
    <property type="nucleotide sequence ID" value="NZ_QGHA01000003.1"/>
</dbReference>
<organism evidence="2 3">
    <name type="scientific">Mucilaginibacter oryzae</name>
    <dbReference type="NCBI Taxonomy" id="468058"/>
    <lineage>
        <taxon>Bacteria</taxon>
        <taxon>Pseudomonadati</taxon>
        <taxon>Bacteroidota</taxon>
        <taxon>Sphingobacteriia</taxon>
        <taxon>Sphingobacteriales</taxon>
        <taxon>Sphingobacteriaceae</taxon>
        <taxon>Mucilaginibacter</taxon>
    </lineage>
</organism>
<keyword evidence="1" id="KW-1133">Transmembrane helix</keyword>